<comment type="caution">
    <text evidence="1">The sequence shown here is derived from an EMBL/GenBank/DDBJ whole genome shotgun (WGS) entry which is preliminary data.</text>
</comment>
<keyword evidence="2" id="KW-1185">Reference proteome</keyword>
<name>A0AAQ4E6H8_AMBAM</name>
<dbReference type="Proteomes" id="UP001321473">
    <property type="component" value="Unassembled WGS sequence"/>
</dbReference>
<evidence type="ECO:0000313" key="2">
    <source>
        <dbReference type="Proteomes" id="UP001321473"/>
    </source>
</evidence>
<proteinExistence type="predicted"/>
<evidence type="ECO:0000313" key="1">
    <source>
        <dbReference type="EMBL" id="KAK8770309.1"/>
    </source>
</evidence>
<accession>A0AAQ4E6H8</accession>
<sequence length="71" mass="7622">MDKCSSEDFMGLMLLLTAKVKGRVYLGQQTINAAWPSCHLYHLNQLTGLVCCATLLFGGTSSVELMVAAVA</sequence>
<protein>
    <submittedName>
        <fullName evidence="1">Uncharacterized protein</fullName>
    </submittedName>
</protein>
<dbReference type="EMBL" id="JARKHS020021316">
    <property type="protein sequence ID" value="KAK8770309.1"/>
    <property type="molecule type" value="Genomic_DNA"/>
</dbReference>
<dbReference type="AlphaFoldDB" id="A0AAQ4E6H8"/>
<reference evidence="1 2" key="1">
    <citation type="journal article" date="2023" name="Arcadia Sci">
        <title>De novo assembly of a long-read Amblyomma americanum tick genome.</title>
        <authorList>
            <person name="Chou S."/>
            <person name="Poskanzer K.E."/>
            <person name="Rollins M."/>
            <person name="Thuy-Boun P.S."/>
        </authorList>
    </citation>
    <scope>NUCLEOTIDE SEQUENCE [LARGE SCALE GENOMIC DNA]</scope>
    <source>
        <strain evidence="1">F_SG_1</strain>
        <tissue evidence="1">Salivary glands</tissue>
    </source>
</reference>
<gene>
    <name evidence="1" type="ORF">V5799_013226</name>
</gene>
<organism evidence="1 2">
    <name type="scientific">Amblyomma americanum</name>
    <name type="common">Lone star tick</name>
    <dbReference type="NCBI Taxonomy" id="6943"/>
    <lineage>
        <taxon>Eukaryota</taxon>
        <taxon>Metazoa</taxon>
        <taxon>Ecdysozoa</taxon>
        <taxon>Arthropoda</taxon>
        <taxon>Chelicerata</taxon>
        <taxon>Arachnida</taxon>
        <taxon>Acari</taxon>
        <taxon>Parasitiformes</taxon>
        <taxon>Ixodida</taxon>
        <taxon>Ixodoidea</taxon>
        <taxon>Ixodidae</taxon>
        <taxon>Amblyomminae</taxon>
        <taxon>Amblyomma</taxon>
    </lineage>
</organism>